<feature type="region of interest" description="Disordered" evidence="1">
    <location>
        <begin position="174"/>
        <end position="205"/>
    </location>
</feature>
<dbReference type="EMBL" id="HBIQ01110319">
    <property type="protein sequence ID" value="CAE0603243.1"/>
    <property type="molecule type" value="Transcribed_RNA"/>
</dbReference>
<feature type="compositionally biased region" description="Acidic residues" evidence="1">
    <location>
        <begin position="196"/>
        <end position="205"/>
    </location>
</feature>
<evidence type="ECO:0000256" key="1">
    <source>
        <dbReference type="SAM" id="MobiDB-lite"/>
    </source>
</evidence>
<gene>
    <name evidence="3" type="ORF">SACU0126_LOCUS35010</name>
</gene>
<dbReference type="AlphaFoldDB" id="A0A7S3U4T4"/>
<feature type="chain" id="PRO_5030908027" evidence="2">
    <location>
        <begin position="28"/>
        <end position="205"/>
    </location>
</feature>
<protein>
    <submittedName>
        <fullName evidence="3">Uncharacterized protein</fullName>
    </submittedName>
</protein>
<feature type="signal peptide" evidence="2">
    <location>
        <begin position="1"/>
        <end position="27"/>
    </location>
</feature>
<evidence type="ECO:0000256" key="2">
    <source>
        <dbReference type="SAM" id="SignalP"/>
    </source>
</evidence>
<feature type="region of interest" description="Disordered" evidence="1">
    <location>
        <begin position="42"/>
        <end position="96"/>
    </location>
</feature>
<evidence type="ECO:0000313" key="3">
    <source>
        <dbReference type="EMBL" id="CAE0603243.1"/>
    </source>
</evidence>
<proteinExistence type="predicted"/>
<name>A0A7S3U4T4_9SPIT</name>
<reference evidence="3" key="1">
    <citation type="submission" date="2021-01" db="EMBL/GenBank/DDBJ databases">
        <authorList>
            <person name="Corre E."/>
            <person name="Pelletier E."/>
            <person name="Niang G."/>
            <person name="Scheremetjew M."/>
            <person name="Finn R."/>
            <person name="Kale V."/>
            <person name="Holt S."/>
            <person name="Cochrane G."/>
            <person name="Meng A."/>
            <person name="Brown T."/>
            <person name="Cohen L."/>
        </authorList>
    </citation>
    <scope>NUCLEOTIDE SEQUENCE</scope>
    <source>
        <strain evidence="3">SPMC142</strain>
    </source>
</reference>
<sequence>MKSMTMVGAIRIHLLLALASLWLAADAAESTAVQHHASALRAQRARVHASSNRARSSLRKDDHDDDEDEDAEDEEEEDKEDEGEEDTSDPRRSAVVKAHTALYKNLKGRVKLGMEMRALEAEEAGQDIDAAAKAITNETQSAAIGSLVGDMWKDMRMFAEPLYKAHLKEELGTLERMHPGQQREYERAKAALPAEEPSDEAKDDA</sequence>
<feature type="compositionally biased region" description="Acidic residues" evidence="1">
    <location>
        <begin position="63"/>
        <end position="87"/>
    </location>
</feature>
<feature type="compositionally biased region" description="Basic and acidic residues" evidence="1">
    <location>
        <begin position="174"/>
        <end position="189"/>
    </location>
</feature>
<organism evidence="3">
    <name type="scientific">Strombidinopsis acuminata</name>
    <dbReference type="NCBI Taxonomy" id="141414"/>
    <lineage>
        <taxon>Eukaryota</taxon>
        <taxon>Sar</taxon>
        <taxon>Alveolata</taxon>
        <taxon>Ciliophora</taxon>
        <taxon>Intramacronucleata</taxon>
        <taxon>Spirotrichea</taxon>
        <taxon>Choreotrichia</taxon>
        <taxon>Choreotrichida</taxon>
        <taxon>Strombidinopsidae</taxon>
        <taxon>Strombidinopsis</taxon>
    </lineage>
</organism>
<keyword evidence="2" id="KW-0732">Signal</keyword>
<accession>A0A7S3U4T4</accession>